<proteinExistence type="predicted"/>
<sequence length="243" mass="26752">MKVMLSYSHQPNGATAPDEESEMVRMDANLFRLVATVQGRDFTRYNLNGVHIEPAANGGCIMVATDGHRMLVAHDPEGECVEPVIVKLPRFSFAQCKHPKMMGARRELMVDADARSATITEITKVKDQEDNRETILTAYDVLIDGVYPDWRGVVPSGSYSGTPGSFTGFNPAYLKEWSFIGTELAKTRGAVPGIAIQQTAEHAPTLIRWTGVEEIFGIQMPMRIDVRAALPPFMDQPAEKVAA</sequence>
<dbReference type="Proteomes" id="UP000320314">
    <property type="component" value="Unassembled WGS sequence"/>
</dbReference>
<protein>
    <submittedName>
        <fullName evidence="2">Uncharacterized protein</fullName>
    </submittedName>
</protein>
<evidence type="ECO:0000313" key="3">
    <source>
        <dbReference type="Proteomes" id="UP000320314"/>
    </source>
</evidence>
<dbReference type="EMBL" id="VHLH01000026">
    <property type="protein sequence ID" value="TPW26853.1"/>
    <property type="molecule type" value="Genomic_DNA"/>
</dbReference>
<feature type="region of interest" description="Disordered" evidence="1">
    <location>
        <begin position="1"/>
        <end position="20"/>
    </location>
</feature>
<comment type="caution">
    <text evidence="2">The sequence shown here is derived from an EMBL/GenBank/DDBJ whole genome shotgun (WGS) entry which is preliminary data.</text>
</comment>
<accession>A0A506TXQ1</accession>
<evidence type="ECO:0000313" key="2">
    <source>
        <dbReference type="EMBL" id="TPW26853.1"/>
    </source>
</evidence>
<dbReference type="OrthoDB" id="8265472at2"/>
<reference evidence="2 3" key="1">
    <citation type="submission" date="2019-06" db="EMBL/GenBank/DDBJ databases">
        <authorList>
            <person name="Li M."/>
        </authorList>
    </citation>
    <scope>NUCLEOTIDE SEQUENCE [LARGE SCALE GENOMIC DNA]</scope>
    <source>
        <strain evidence="2 3">BGMRC6574</strain>
    </source>
</reference>
<gene>
    <name evidence="2" type="ORF">FJU11_13690</name>
</gene>
<evidence type="ECO:0000256" key="1">
    <source>
        <dbReference type="SAM" id="MobiDB-lite"/>
    </source>
</evidence>
<keyword evidence="3" id="KW-1185">Reference proteome</keyword>
<dbReference type="Gene3D" id="3.10.150.10">
    <property type="entry name" value="DNA Polymerase III, subunit A, domain 2"/>
    <property type="match status" value="1"/>
</dbReference>
<dbReference type="AlphaFoldDB" id="A0A506TXQ1"/>
<name>A0A506TXQ1_9HYPH</name>
<organism evidence="2 3">
    <name type="scientific">Pararhizobium mangrovi</name>
    <dbReference type="NCBI Taxonomy" id="2590452"/>
    <lineage>
        <taxon>Bacteria</taxon>
        <taxon>Pseudomonadati</taxon>
        <taxon>Pseudomonadota</taxon>
        <taxon>Alphaproteobacteria</taxon>
        <taxon>Hyphomicrobiales</taxon>
        <taxon>Rhizobiaceae</taxon>
        <taxon>Rhizobium/Agrobacterium group</taxon>
        <taxon>Pararhizobium</taxon>
    </lineage>
</organism>